<keyword evidence="1" id="KW-0560">Oxidoreductase</keyword>
<dbReference type="InterPro" id="IPR036291">
    <property type="entry name" value="NAD(P)-bd_dom_sf"/>
</dbReference>
<dbReference type="InterPro" id="IPR046826">
    <property type="entry name" value="PDH_N"/>
</dbReference>
<dbReference type="SUPFAM" id="SSF51735">
    <property type="entry name" value="NAD(P)-binding Rossmann-fold domains"/>
    <property type="match status" value="2"/>
</dbReference>
<organism evidence="4 5">
    <name type="scientific">Ilex paraguariensis</name>
    <name type="common">yerba mate</name>
    <dbReference type="NCBI Taxonomy" id="185542"/>
    <lineage>
        <taxon>Eukaryota</taxon>
        <taxon>Viridiplantae</taxon>
        <taxon>Streptophyta</taxon>
        <taxon>Embryophyta</taxon>
        <taxon>Tracheophyta</taxon>
        <taxon>Spermatophyta</taxon>
        <taxon>Magnoliopsida</taxon>
        <taxon>eudicotyledons</taxon>
        <taxon>Gunneridae</taxon>
        <taxon>Pentapetalae</taxon>
        <taxon>asterids</taxon>
        <taxon>campanulids</taxon>
        <taxon>Aquifoliales</taxon>
        <taxon>Aquifoliaceae</taxon>
        <taxon>Ilex</taxon>
    </lineage>
</organism>
<dbReference type="GO" id="GO:0016491">
    <property type="term" value="F:oxidoreductase activity"/>
    <property type="evidence" value="ECO:0007669"/>
    <property type="project" value="UniProtKB-KW"/>
</dbReference>
<sequence length="439" mass="49843">MSSFPSSSSPRTLKIGIIGFGPFAQFLAKTIIKQGHTIRATSRSDHSELSVQLGISFFRNMDAFLESDNDVILLSTSILSLSEVVKSMPFNRLKGQTLFADVLSVKEYPREVLLQTVPQDCDVLCTHPMFGPESGKEGWKDLTFVYDRVRISNEAICRSFLQIFQTEFLAKTIIKQGHTIRATSRSDHSELSVQLGISFFRNMDAFLESDNDVILLSTSILSLSEVVKSMPFNRLKGQTLFADVLSVKEYPREVLLQTVPQDCDVLCTHPMFGPESGKEGWKDLTFVYDRVRISNEAICRSFLQIFQTEAQTWAKLTLMPPEELQFIEINPTEGCKMLEISCEEHDKLAAQSQFLTHTIGWMLSEMEIGPTSIDTKGFQKLVQVKQSTTKDSFDLFCGLFIHNRFARQEVQNLELALEKVKQKLKERMNEDQDRSVSNQ</sequence>
<dbReference type="InterPro" id="IPR003099">
    <property type="entry name" value="Prephen_DH"/>
</dbReference>
<evidence type="ECO:0000256" key="2">
    <source>
        <dbReference type="SAM" id="Coils"/>
    </source>
</evidence>
<dbReference type="Pfam" id="PF26213">
    <property type="entry name" value="TYRAAT1_C"/>
    <property type="match status" value="1"/>
</dbReference>
<dbReference type="PANTHER" id="PTHR43207:SF3">
    <property type="entry name" value="AROGENATE DEHYDROGENASE 1, CHLOROPLASTIC-LIKE"/>
    <property type="match status" value="1"/>
</dbReference>
<comment type="caution">
    <text evidence="4">The sequence shown here is derived from an EMBL/GenBank/DDBJ whole genome shotgun (WGS) entry which is preliminary data.</text>
</comment>
<evidence type="ECO:0000313" key="5">
    <source>
        <dbReference type="Proteomes" id="UP001642360"/>
    </source>
</evidence>
<evidence type="ECO:0000256" key="1">
    <source>
        <dbReference type="ARBA" id="ARBA00023002"/>
    </source>
</evidence>
<evidence type="ECO:0000259" key="3">
    <source>
        <dbReference type="PROSITE" id="PS51176"/>
    </source>
</evidence>
<dbReference type="InterPro" id="IPR045011">
    <property type="entry name" value="TYRAAT1/2"/>
</dbReference>
<dbReference type="EMBL" id="CAUOFW020006169">
    <property type="protein sequence ID" value="CAK9173491.1"/>
    <property type="molecule type" value="Genomic_DNA"/>
</dbReference>
<dbReference type="PROSITE" id="PS51176">
    <property type="entry name" value="PDH_ADH"/>
    <property type="match status" value="2"/>
</dbReference>
<dbReference type="InterPro" id="IPR059064">
    <property type="entry name" value="TYRAAT2_C"/>
</dbReference>
<proteinExistence type="predicted"/>
<gene>
    <name evidence="4" type="ORF">ILEXP_LOCUS43230</name>
</gene>
<name>A0ABC8TVH7_9AQUA</name>
<dbReference type="Proteomes" id="UP001642360">
    <property type="component" value="Unassembled WGS sequence"/>
</dbReference>
<feature type="domain" description="Prephenate/arogenate dehydrogenase" evidence="3">
    <location>
        <begin position="154"/>
        <end position="439"/>
    </location>
</feature>
<reference evidence="4 5" key="1">
    <citation type="submission" date="2024-02" db="EMBL/GenBank/DDBJ databases">
        <authorList>
            <person name="Vignale AGUSTIN F."/>
            <person name="Sosa J E."/>
            <person name="Modenutti C."/>
        </authorList>
    </citation>
    <scope>NUCLEOTIDE SEQUENCE [LARGE SCALE GENOMIC DNA]</scope>
</reference>
<dbReference type="PANTHER" id="PTHR43207">
    <property type="entry name" value="AROGENATE DEHYDROGENASE-RELATED"/>
    <property type="match status" value="1"/>
</dbReference>
<protein>
    <recommendedName>
        <fullName evidence="3">Prephenate/arogenate dehydrogenase domain-containing protein</fullName>
    </recommendedName>
</protein>
<dbReference type="Gene3D" id="3.40.50.720">
    <property type="entry name" value="NAD(P)-binding Rossmann-like Domain"/>
    <property type="match status" value="2"/>
</dbReference>
<feature type="coiled-coil region" evidence="2">
    <location>
        <begin position="403"/>
        <end position="434"/>
    </location>
</feature>
<dbReference type="Pfam" id="PF02153">
    <property type="entry name" value="PDH_N"/>
    <property type="match status" value="2"/>
</dbReference>
<dbReference type="AlphaFoldDB" id="A0ABC8TVH7"/>
<feature type="domain" description="Prephenate/arogenate dehydrogenase" evidence="3">
    <location>
        <begin position="13"/>
        <end position="151"/>
    </location>
</feature>
<keyword evidence="2" id="KW-0175">Coiled coil</keyword>
<evidence type="ECO:0000313" key="4">
    <source>
        <dbReference type="EMBL" id="CAK9173491.1"/>
    </source>
</evidence>
<keyword evidence="5" id="KW-1185">Reference proteome</keyword>
<accession>A0ABC8TVH7</accession>